<evidence type="ECO:0000313" key="2">
    <source>
        <dbReference type="EMBL" id="MBW4331113.1"/>
    </source>
</evidence>
<gene>
    <name evidence="2" type="primary">trbG</name>
    <name evidence="2" type="ORF">KY084_09545</name>
</gene>
<dbReference type="CDD" id="cd06911">
    <property type="entry name" value="VirB9_CagX_TrbG"/>
    <property type="match status" value="1"/>
</dbReference>
<accession>A0ABS6XLM3</accession>
<dbReference type="InterPro" id="IPR014142">
    <property type="entry name" value="TrbG_Ti"/>
</dbReference>
<evidence type="ECO:0000313" key="3">
    <source>
        <dbReference type="Proteomes" id="UP001197214"/>
    </source>
</evidence>
<comment type="caution">
    <text evidence="2">The sequence shown here is derived from an EMBL/GenBank/DDBJ whole genome shotgun (WGS) entry which is preliminary data.</text>
</comment>
<dbReference type="Proteomes" id="UP001197214">
    <property type="component" value="Unassembled WGS sequence"/>
</dbReference>
<feature type="region of interest" description="Disordered" evidence="1">
    <location>
        <begin position="1"/>
        <end position="27"/>
    </location>
</feature>
<reference evidence="2 3" key="1">
    <citation type="submission" date="2021-07" db="EMBL/GenBank/DDBJ databases">
        <title>Stakelama flava sp. nov., a novel endophytic bacterium isolated from branch of Kandelia candel.</title>
        <authorList>
            <person name="Tuo L."/>
        </authorList>
    </citation>
    <scope>NUCLEOTIDE SEQUENCE [LARGE SCALE GENOMIC DNA]</scope>
    <source>
        <strain evidence="2 3">CBK3Z-3</strain>
    </source>
</reference>
<dbReference type="Pfam" id="PF03524">
    <property type="entry name" value="CagX"/>
    <property type="match status" value="1"/>
</dbReference>
<dbReference type="NCBIfam" id="TIGR02775">
    <property type="entry name" value="TrbG_Ti"/>
    <property type="match status" value="1"/>
</dbReference>
<dbReference type="EMBL" id="JAHWZX010000007">
    <property type="protein sequence ID" value="MBW4331113.1"/>
    <property type="molecule type" value="Genomic_DNA"/>
</dbReference>
<organism evidence="2 3">
    <name type="scientific">Stakelama flava</name>
    <dbReference type="NCBI Taxonomy" id="2860338"/>
    <lineage>
        <taxon>Bacteria</taxon>
        <taxon>Pseudomonadati</taxon>
        <taxon>Pseudomonadota</taxon>
        <taxon>Alphaproteobacteria</taxon>
        <taxon>Sphingomonadales</taxon>
        <taxon>Sphingomonadaceae</taxon>
        <taxon>Stakelama</taxon>
    </lineage>
</organism>
<name>A0ABS6XLM3_9SPHN</name>
<dbReference type="InterPro" id="IPR033645">
    <property type="entry name" value="VirB9/CagX/TrbG_C"/>
</dbReference>
<proteinExistence type="predicted"/>
<protein>
    <submittedName>
        <fullName evidence="2">P-type conjugative transfer protein TrbG</fullName>
    </submittedName>
</protein>
<sequence>MPVPLPLPGQLQPAPDREPRRADDTPPQARVDAAIHAALREPSSAGFVNAIQVYPFAQGALYRLFAAPERVTDLALQPGEQLIAIAAGDTARWTIGDTESGSGTSRRTHILVKPFAAGLSTNLVITTDRRSYHLLLDSTAETAMTAISWTYPADDLIALRRTAGAAAAAEPVAAGLAPENLRFDYRIDGDRPAWRPLRAFDDGHQVFIEFPADLATGEAPPLFLIGPNGEAELVNYRLRGRFYIVDRLFDAAELRLGERRQQIVRITRDSRRGGRR</sequence>
<dbReference type="InterPro" id="IPR010258">
    <property type="entry name" value="Conjugal_tfr_TrbG/VirB9/CagX"/>
</dbReference>
<feature type="compositionally biased region" description="Basic and acidic residues" evidence="1">
    <location>
        <begin position="15"/>
        <end position="24"/>
    </location>
</feature>
<keyword evidence="3" id="KW-1185">Reference proteome</keyword>
<evidence type="ECO:0000256" key="1">
    <source>
        <dbReference type="SAM" id="MobiDB-lite"/>
    </source>
</evidence>